<accession>A0A1Y5TJW5</accession>
<feature type="chain" id="PRO_5010994000" evidence="2">
    <location>
        <begin position="19"/>
        <end position="104"/>
    </location>
</feature>
<keyword evidence="4" id="KW-1185">Reference proteome</keyword>
<dbReference type="RefSeq" id="WP_085869857.1">
    <property type="nucleotide sequence ID" value="NZ_FWFQ01000034.1"/>
</dbReference>
<dbReference type="AlphaFoldDB" id="A0A1Y5TJW5"/>
<dbReference type="Proteomes" id="UP000193409">
    <property type="component" value="Unassembled WGS sequence"/>
</dbReference>
<evidence type="ECO:0000256" key="1">
    <source>
        <dbReference type="SAM" id="MobiDB-lite"/>
    </source>
</evidence>
<feature type="signal peptide" evidence="2">
    <location>
        <begin position="1"/>
        <end position="18"/>
    </location>
</feature>
<feature type="region of interest" description="Disordered" evidence="1">
    <location>
        <begin position="84"/>
        <end position="104"/>
    </location>
</feature>
<dbReference type="OrthoDB" id="10001596at2"/>
<reference evidence="3 4" key="1">
    <citation type="submission" date="2017-03" db="EMBL/GenBank/DDBJ databases">
        <authorList>
            <person name="Afonso C.L."/>
            <person name="Miller P.J."/>
            <person name="Scott M.A."/>
            <person name="Spackman E."/>
            <person name="Goraichik I."/>
            <person name="Dimitrov K.M."/>
            <person name="Suarez D.L."/>
            <person name="Swayne D.E."/>
        </authorList>
    </citation>
    <scope>NUCLEOTIDE SEQUENCE [LARGE SCALE GENOMIC DNA]</scope>
    <source>
        <strain evidence="3 4">CECT 7680</strain>
    </source>
</reference>
<evidence type="ECO:0000256" key="2">
    <source>
        <dbReference type="SAM" id="SignalP"/>
    </source>
</evidence>
<organism evidence="3 4">
    <name type="scientific">Pseudoruegeria aquimaris</name>
    <dbReference type="NCBI Taxonomy" id="393663"/>
    <lineage>
        <taxon>Bacteria</taxon>
        <taxon>Pseudomonadati</taxon>
        <taxon>Pseudomonadota</taxon>
        <taxon>Alphaproteobacteria</taxon>
        <taxon>Rhodobacterales</taxon>
        <taxon>Roseobacteraceae</taxon>
        <taxon>Pseudoruegeria</taxon>
    </lineage>
</organism>
<protein>
    <submittedName>
        <fullName evidence="3">Uncharacterized protein</fullName>
    </submittedName>
</protein>
<evidence type="ECO:0000313" key="3">
    <source>
        <dbReference type="EMBL" id="SLN63672.1"/>
    </source>
</evidence>
<evidence type="ECO:0000313" key="4">
    <source>
        <dbReference type="Proteomes" id="UP000193409"/>
    </source>
</evidence>
<feature type="compositionally biased region" description="Low complexity" evidence="1">
    <location>
        <begin position="84"/>
        <end position="96"/>
    </location>
</feature>
<gene>
    <name evidence="3" type="ORF">PSA7680_03369</name>
</gene>
<sequence length="104" mass="10210">MAMLVAAVCFALLAGLHAARPISGGPDFALAGFSPADICGYSEDASSGSCPNCVLAKAAVEPALPTEAKRTASVARKALPPAQAPAPVAAANGLPPARGPPLFT</sequence>
<proteinExistence type="predicted"/>
<dbReference type="EMBL" id="FWFQ01000034">
    <property type="protein sequence ID" value="SLN63672.1"/>
    <property type="molecule type" value="Genomic_DNA"/>
</dbReference>
<name>A0A1Y5TJW5_9RHOB</name>
<keyword evidence="2" id="KW-0732">Signal</keyword>